<evidence type="ECO:0000256" key="7">
    <source>
        <dbReference type="ARBA" id="ARBA00023125"/>
    </source>
</evidence>
<feature type="domain" description="C2H2-type" evidence="12">
    <location>
        <begin position="262"/>
        <end position="284"/>
    </location>
</feature>
<accession>A0A482VMZ6</accession>
<gene>
    <name evidence="14" type="ORF">BDFB_010918</name>
</gene>
<dbReference type="PANTHER" id="PTHR24394:SF29">
    <property type="entry name" value="MYONEURIN"/>
    <property type="match status" value="1"/>
</dbReference>
<feature type="domain" description="C2H2-type" evidence="12">
    <location>
        <begin position="206"/>
        <end position="233"/>
    </location>
</feature>
<dbReference type="PROSITE" id="PS00028">
    <property type="entry name" value="ZINC_FINGER_C2H2_1"/>
    <property type="match status" value="3"/>
</dbReference>
<feature type="binding site" evidence="11">
    <location>
        <position position="62"/>
    </location>
    <ligand>
        <name>Zn(2+)</name>
        <dbReference type="ChEBI" id="CHEBI:29105"/>
    </ligand>
</feature>
<sequence length="404" mass="46888">MEIVETTEPVEVKLSDVCRSCLMKTDNMTNFFSKNKTANDVITMLSSVELNDLLPSYLCKNCEEKLRISYDFQLLIQRSNDIIRQCLNGANFVSEFEDNEIEVTKLDSNENISDSAEIEEKPKNKQSMRLPQFSADEVERAIEQSKRKFYANINCIKCGFVSCNTRALSVHMTHLHKEAKEHWCSICNLEVEDLPEHLLSHAHDDLKCKFCGKTFTAKGHFTEHLRSHSNIRPYKCHLCGKGFISTRHLNTHLLTHTNNRPHKCPICPRSFIIQSSLRNHVKNHWQSLSKSESESQERQEDPLRITAEDGLSQIKQLSVPQNFCKICKKKVRSLTAHLSKFHQNSSNREHQMVRSFDVICALIREKFHTSVLTVIKERRLGTSWWYMKGPTQVKDRIYATFVER</sequence>
<dbReference type="GO" id="GO:0003677">
    <property type="term" value="F:DNA binding"/>
    <property type="evidence" value="ECO:0007669"/>
    <property type="project" value="UniProtKB-KW"/>
</dbReference>
<feature type="binding site" evidence="11">
    <location>
        <position position="21"/>
    </location>
    <ligand>
        <name>Zn(2+)</name>
        <dbReference type="ChEBI" id="CHEBI:29105"/>
    </ligand>
</feature>
<evidence type="ECO:0000256" key="4">
    <source>
        <dbReference type="ARBA" id="ARBA00022771"/>
    </source>
</evidence>
<evidence type="ECO:0000256" key="11">
    <source>
        <dbReference type="PROSITE-ProRule" id="PRU01263"/>
    </source>
</evidence>
<name>A0A482VMZ6_ASBVE</name>
<feature type="binding site" evidence="11">
    <location>
        <position position="18"/>
    </location>
    <ligand>
        <name>Zn(2+)</name>
        <dbReference type="ChEBI" id="CHEBI:29105"/>
    </ligand>
</feature>
<comment type="subcellular location">
    <subcellularLocation>
        <location evidence="1">Nucleus</location>
    </subcellularLocation>
</comment>
<proteinExistence type="predicted"/>
<dbReference type="Gene3D" id="3.30.160.60">
    <property type="entry name" value="Classic Zinc Finger"/>
    <property type="match status" value="3"/>
</dbReference>
<evidence type="ECO:0000256" key="5">
    <source>
        <dbReference type="ARBA" id="ARBA00022833"/>
    </source>
</evidence>
<feature type="domain" description="ZAD" evidence="13">
    <location>
        <begin position="16"/>
        <end position="86"/>
    </location>
</feature>
<dbReference type="PROSITE" id="PS50157">
    <property type="entry name" value="ZINC_FINGER_C2H2_2"/>
    <property type="match status" value="3"/>
</dbReference>
<evidence type="ECO:0000259" key="13">
    <source>
        <dbReference type="PROSITE" id="PS51915"/>
    </source>
</evidence>
<evidence type="ECO:0000313" key="15">
    <source>
        <dbReference type="Proteomes" id="UP000292052"/>
    </source>
</evidence>
<dbReference type="SMART" id="SM00355">
    <property type="entry name" value="ZnF_C2H2"/>
    <property type="match status" value="5"/>
</dbReference>
<dbReference type="EMBL" id="QDEB01083539">
    <property type="protein sequence ID" value="RZC34036.1"/>
    <property type="molecule type" value="Genomic_DNA"/>
</dbReference>
<evidence type="ECO:0000256" key="10">
    <source>
        <dbReference type="PROSITE-ProRule" id="PRU00042"/>
    </source>
</evidence>
<dbReference type="InterPro" id="IPR036236">
    <property type="entry name" value="Znf_C2H2_sf"/>
</dbReference>
<evidence type="ECO:0000256" key="2">
    <source>
        <dbReference type="ARBA" id="ARBA00022723"/>
    </source>
</evidence>
<evidence type="ECO:0000313" key="14">
    <source>
        <dbReference type="EMBL" id="RZC34036.1"/>
    </source>
</evidence>
<dbReference type="SUPFAM" id="SSF57667">
    <property type="entry name" value="beta-beta-alpha zinc fingers"/>
    <property type="match status" value="2"/>
</dbReference>
<evidence type="ECO:0000256" key="1">
    <source>
        <dbReference type="ARBA" id="ARBA00004123"/>
    </source>
</evidence>
<protein>
    <submittedName>
        <fullName evidence="14">Zf-AD domain containing protein</fullName>
    </submittedName>
</protein>
<evidence type="ECO:0000256" key="6">
    <source>
        <dbReference type="ARBA" id="ARBA00023015"/>
    </source>
</evidence>
<dbReference type="SMART" id="SM00868">
    <property type="entry name" value="zf-AD"/>
    <property type="match status" value="2"/>
</dbReference>
<feature type="domain" description="C2H2-type" evidence="12">
    <location>
        <begin position="234"/>
        <end position="261"/>
    </location>
</feature>
<dbReference type="GO" id="GO:0000981">
    <property type="term" value="F:DNA-binding transcription factor activity, RNA polymerase II-specific"/>
    <property type="evidence" value="ECO:0007669"/>
    <property type="project" value="TreeGrafter"/>
</dbReference>
<keyword evidence="5 11" id="KW-0862">Zinc</keyword>
<dbReference type="PANTHER" id="PTHR24394">
    <property type="entry name" value="ZINC FINGER PROTEIN"/>
    <property type="match status" value="1"/>
</dbReference>
<keyword evidence="9" id="KW-0539">Nucleus</keyword>
<keyword evidence="7" id="KW-0238">DNA-binding</keyword>
<feature type="binding site" evidence="11">
    <location>
        <position position="59"/>
    </location>
    <ligand>
        <name>Zn(2+)</name>
        <dbReference type="ChEBI" id="CHEBI:29105"/>
    </ligand>
</feature>
<organism evidence="14 15">
    <name type="scientific">Asbolus verrucosus</name>
    <name type="common">Desert ironclad beetle</name>
    <dbReference type="NCBI Taxonomy" id="1661398"/>
    <lineage>
        <taxon>Eukaryota</taxon>
        <taxon>Metazoa</taxon>
        <taxon>Ecdysozoa</taxon>
        <taxon>Arthropoda</taxon>
        <taxon>Hexapoda</taxon>
        <taxon>Insecta</taxon>
        <taxon>Pterygota</taxon>
        <taxon>Neoptera</taxon>
        <taxon>Endopterygota</taxon>
        <taxon>Coleoptera</taxon>
        <taxon>Polyphaga</taxon>
        <taxon>Cucujiformia</taxon>
        <taxon>Tenebrionidae</taxon>
        <taxon>Pimeliinae</taxon>
        <taxon>Asbolus</taxon>
    </lineage>
</organism>
<evidence type="ECO:0000259" key="12">
    <source>
        <dbReference type="PROSITE" id="PS50157"/>
    </source>
</evidence>
<dbReference type="InterPro" id="IPR012934">
    <property type="entry name" value="Znf_AD"/>
</dbReference>
<dbReference type="Pfam" id="PF00096">
    <property type="entry name" value="zf-C2H2"/>
    <property type="match status" value="3"/>
</dbReference>
<dbReference type="GO" id="GO:0005634">
    <property type="term" value="C:nucleus"/>
    <property type="evidence" value="ECO:0007669"/>
    <property type="project" value="UniProtKB-SubCell"/>
</dbReference>
<dbReference type="STRING" id="1661398.A0A482VMZ6"/>
<keyword evidence="15" id="KW-1185">Reference proteome</keyword>
<dbReference type="PROSITE" id="PS51915">
    <property type="entry name" value="ZAD"/>
    <property type="match status" value="1"/>
</dbReference>
<keyword evidence="8" id="KW-0804">Transcription</keyword>
<keyword evidence="6" id="KW-0805">Transcription regulation</keyword>
<dbReference type="Pfam" id="PF07776">
    <property type="entry name" value="zf-AD"/>
    <property type="match status" value="1"/>
</dbReference>
<dbReference type="SUPFAM" id="SSF57716">
    <property type="entry name" value="Glucocorticoid receptor-like (DNA-binding domain)"/>
    <property type="match status" value="1"/>
</dbReference>
<reference evidence="14 15" key="1">
    <citation type="submission" date="2017-03" db="EMBL/GenBank/DDBJ databases">
        <title>Genome of the blue death feigning beetle - Asbolus verrucosus.</title>
        <authorList>
            <person name="Rider S.D."/>
        </authorList>
    </citation>
    <scope>NUCLEOTIDE SEQUENCE [LARGE SCALE GENOMIC DNA]</scope>
    <source>
        <strain evidence="14">Butters</strain>
        <tissue evidence="14">Head and leg muscle</tissue>
    </source>
</reference>
<dbReference type="OrthoDB" id="6077919at2759"/>
<evidence type="ECO:0000256" key="9">
    <source>
        <dbReference type="ARBA" id="ARBA00023242"/>
    </source>
</evidence>
<dbReference type="GO" id="GO:0008270">
    <property type="term" value="F:zinc ion binding"/>
    <property type="evidence" value="ECO:0007669"/>
    <property type="project" value="UniProtKB-UniRule"/>
</dbReference>
<comment type="caution">
    <text evidence="14">The sequence shown here is derived from an EMBL/GenBank/DDBJ whole genome shotgun (WGS) entry which is preliminary data.</text>
</comment>
<keyword evidence="3" id="KW-0677">Repeat</keyword>
<evidence type="ECO:0000256" key="8">
    <source>
        <dbReference type="ARBA" id="ARBA00023163"/>
    </source>
</evidence>
<dbReference type="InterPro" id="IPR013087">
    <property type="entry name" value="Znf_C2H2_type"/>
</dbReference>
<dbReference type="AlphaFoldDB" id="A0A482VMZ6"/>
<dbReference type="Proteomes" id="UP000292052">
    <property type="component" value="Unassembled WGS sequence"/>
</dbReference>
<evidence type="ECO:0000256" key="3">
    <source>
        <dbReference type="ARBA" id="ARBA00022737"/>
    </source>
</evidence>
<keyword evidence="2 11" id="KW-0479">Metal-binding</keyword>
<dbReference type="FunFam" id="3.30.160.60:FF:000325">
    <property type="entry name" value="ZFP90 zinc finger protein"/>
    <property type="match status" value="1"/>
</dbReference>
<keyword evidence="4 10" id="KW-0863">Zinc-finger</keyword>